<dbReference type="EMBL" id="KI925461">
    <property type="protein sequence ID" value="ETW79115.1"/>
    <property type="molecule type" value="Genomic_DNA"/>
</dbReference>
<dbReference type="InterPro" id="IPR032675">
    <property type="entry name" value="LRR_dom_sf"/>
</dbReference>
<dbReference type="SUPFAM" id="SSF52047">
    <property type="entry name" value="RNI-like"/>
    <property type="match status" value="1"/>
</dbReference>
<dbReference type="RefSeq" id="XP_009549381.1">
    <property type="nucleotide sequence ID" value="XM_009551086.1"/>
</dbReference>
<dbReference type="AlphaFoldDB" id="W4K199"/>
<dbReference type="InParanoid" id="W4K199"/>
<dbReference type="GeneID" id="20670960"/>
<dbReference type="eggNOG" id="ENOG502SI8F">
    <property type="taxonomic scope" value="Eukaryota"/>
</dbReference>
<reference evidence="1 2" key="1">
    <citation type="journal article" date="2012" name="New Phytol.">
        <title>Insight into trade-off between wood decay and parasitism from the genome of a fungal forest pathogen.</title>
        <authorList>
            <person name="Olson A."/>
            <person name="Aerts A."/>
            <person name="Asiegbu F."/>
            <person name="Belbahri L."/>
            <person name="Bouzid O."/>
            <person name="Broberg A."/>
            <person name="Canback B."/>
            <person name="Coutinho P.M."/>
            <person name="Cullen D."/>
            <person name="Dalman K."/>
            <person name="Deflorio G."/>
            <person name="van Diepen L.T."/>
            <person name="Dunand C."/>
            <person name="Duplessis S."/>
            <person name="Durling M."/>
            <person name="Gonthier P."/>
            <person name="Grimwood J."/>
            <person name="Fossdal C.G."/>
            <person name="Hansson D."/>
            <person name="Henrissat B."/>
            <person name="Hietala A."/>
            <person name="Himmelstrand K."/>
            <person name="Hoffmeister D."/>
            <person name="Hogberg N."/>
            <person name="James T.Y."/>
            <person name="Karlsson M."/>
            <person name="Kohler A."/>
            <person name="Kues U."/>
            <person name="Lee Y.H."/>
            <person name="Lin Y.C."/>
            <person name="Lind M."/>
            <person name="Lindquist E."/>
            <person name="Lombard V."/>
            <person name="Lucas S."/>
            <person name="Lunden K."/>
            <person name="Morin E."/>
            <person name="Murat C."/>
            <person name="Park J."/>
            <person name="Raffaello T."/>
            <person name="Rouze P."/>
            <person name="Salamov A."/>
            <person name="Schmutz J."/>
            <person name="Solheim H."/>
            <person name="Stahlberg J."/>
            <person name="Velez H."/>
            <person name="de Vries R.P."/>
            <person name="Wiebenga A."/>
            <person name="Woodward S."/>
            <person name="Yakovlev I."/>
            <person name="Garbelotto M."/>
            <person name="Martin F."/>
            <person name="Grigoriev I.V."/>
            <person name="Stenlid J."/>
        </authorList>
    </citation>
    <scope>NUCLEOTIDE SEQUENCE [LARGE SCALE GENOMIC DNA]</scope>
    <source>
        <strain evidence="1 2">TC 32-1</strain>
    </source>
</reference>
<dbReference type="OrthoDB" id="2447803at2759"/>
<dbReference type="STRING" id="747525.W4K199"/>
<evidence type="ECO:0008006" key="3">
    <source>
        <dbReference type="Google" id="ProtNLM"/>
    </source>
</evidence>
<proteinExistence type="predicted"/>
<dbReference type="Proteomes" id="UP000030671">
    <property type="component" value="Unassembled WGS sequence"/>
</dbReference>
<dbReference type="Gene3D" id="3.80.10.10">
    <property type="entry name" value="Ribonuclease Inhibitor"/>
    <property type="match status" value="1"/>
</dbReference>
<gene>
    <name evidence="1" type="ORF">HETIRDRAFT_323345</name>
</gene>
<sequence>MPFEAAVHRVLAIPELLDIIFTFQDRQSNINNSLVCKQWTGIALDNIWREVDNLPHLFHLLAPLQKTAVHPTTFIFARTPTQADWAKFIPYARRVRRLDYAANDGLKSIQLDQSVFDDIARTRTSLHILPNLNSLIWLVKTPSVQRYHTLFMHEKIRYFEARIHSTQEYSISTHLSDITGRMPLLTTLTLQCPLHVPVPDMSNLLRGFPRLKKITLPRRFLIPAIFEELAQLQELETIEFDSLGGASDYYGKERAPSFKIQVKEGYFPALWDLSLSMSLKDAQRFLVDGARLPRLTCLFVGSVQLEDPSTVHGFLSALVESYPNMEHLYLDIVIPRWDQPATFPQITFDHFRPILGLTKLATFEIRNNFPIPMSESDVVQLGTFLPSLETLQINPEPFKLDVPTLSISSLNRFAQHFPKLRKLGVYIDAAIGYIPFAGDIHFPSLEVLNVGVSPIDGEEDTVVVALYLSRLFASREPALESGLTWNSDMLLDEAYEETVQEQCDVWEEVARMLPLLGALRQEERLKRSSIEKEVDDLKMRNEVLMGSMHNSMLVGQRGRLGGSCVIG</sequence>
<protein>
    <recommendedName>
        <fullName evidence="3">F-box domain-containing protein</fullName>
    </recommendedName>
</protein>
<evidence type="ECO:0000313" key="2">
    <source>
        <dbReference type="Proteomes" id="UP000030671"/>
    </source>
</evidence>
<name>W4K199_HETIT</name>
<organism evidence="1 2">
    <name type="scientific">Heterobasidion irregulare (strain TC 32-1)</name>
    <dbReference type="NCBI Taxonomy" id="747525"/>
    <lineage>
        <taxon>Eukaryota</taxon>
        <taxon>Fungi</taxon>
        <taxon>Dikarya</taxon>
        <taxon>Basidiomycota</taxon>
        <taxon>Agaricomycotina</taxon>
        <taxon>Agaricomycetes</taxon>
        <taxon>Russulales</taxon>
        <taxon>Bondarzewiaceae</taxon>
        <taxon>Heterobasidion</taxon>
        <taxon>Heterobasidion annosum species complex</taxon>
    </lineage>
</organism>
<accession>W4K199</accession>
<keyword evidence="2" id="KW-1185">Reference proteome</keyword>
<dbReference type="KEGG" id="hir:HETIRDRAFT_323345"/>
<dbReference type="HOGENOM" id="CLU_021164_5_0_1"/>
<evidence type="ECO:0000313" key="1">
    <source>
        <dbReference type="EMBL" id="ETW79115.1"/>
    </source>
</evidence>